<reference evidence="1 2" key="2">
    <citation type="submission" date="2024-02" db="EMBL/GenBank/DDBJ databases">
        <title>The Genome Sequence of Enterococcus diestrammenae JM9A.</title>
        <authorList>
            <person name="Earl A."/>
            <person name="Manson A."/>
            <person name="Gilmore M."/>
            <person name="Sanders J."/>
            <person name="Shea T."/>
            <person name="Howe W."/>
            <person name="Livny J."/>
            <person name="Cuomo C."/>
            <person name="Neafsey D."/>
            <person name="Birren B."/>
        </authorList>
    </citation>
    <scope>NUCLEOTIDE SEQUENCE [LARGE SCALE GENOMIC DNA]</scope>
    <source>
        <strain evidence="1 2">JM9A</strain>
    </source>
</reference>
<protein>
    <recommendedName>
        <fullName evidence="3">DNA-packaging protein</fullName>
    </recommendedName>
</protein>
<dbReference type="NCBIfam" id="TIGR01560">
    <property type="entry name" value="put_DNA_pack"/>
    <property type="match status" value="1"/>
</dbReference>
<evidence type="ECO:0000313" key="1">
    <source>
        <dbReference type="EMBL" id="MEO1783249.1"/>
    </source>
</evidence>
<name>A0ABV0F5A7_9ENTE</name>
<evidence type="ECO:0000313" key="2">
    <source>
        <dbReference type="Proteomes" id="UP001429357"/>
    </source>
</evidence>
<proteinExistence type="predicted"/>
<dbReference type="Pfam" id="PF05135">
    <property type="entry name" value="Phage_connect_1"/>
    <property type="match status" value="1"/>
</dbReference>
<dbReference type="RefSeq" id="WP_161869670.1">
    <property type="nucleotide sequence ID" value="NZ_MAEI02000001.1"/>
</dbReference>
<dbReference type="InterPro" id="IPR021146">
    <property type="entry name" value="Phage_gp6-like_head-tail"/>
</dbReference>
<evidence type="ECO:0008006" key="3">
    <source>
        <dbReference type="Google" id="ProtNLM"/>
    </source>
</evidence>
<organism evidence="1 2">
    <name type="scientific">Enterococcus diestrammenae</name>
    <dbReference type="NCBI Taxonomy" id="1155073"/>
    <lineage>
        <taxon>Bacteria</taxon>
        <taxon>Bacillati</taxon>
        <taxon>Bacillota</taxon>
        <taxon>Bacilli</taxon>
        <taxon>Lactobacillales</taxon>
        <taxon>Enterococcaceae</taxon>
        <taxon>Enterococcus</taxon>
    </lineage>
</organism>
<dbReference type="CDD" id="cd08054">
    <property type="entry name" value="gp6"/>
    <property type="match status" value="1"/>
</dbReference>
<sequence length="108" mass="12437">MNYSELISKEQYGQIKIYLKVDIDYEDDLIKEMLDAVALELVDAIDTSKTPADFMEEPRYHLAVKKQAKEEYEHRGLSADTMRYSLANGVENIIHQLRVKGVTTDDNP</sequence>
<keyword evidence="2" id="KW-1185">Reference proteome</keyword>
<dbReference type="InterPro" id="IPR006450">
    <property type="entry name" value="Phage_HK97_gp6-like"/>
</dbReference>
<dbReference type="Proteomes" id="UP001429357">
    <property type="component" value="Unassembled WGS sequence"/>
</dbReference>
<comment type="caution">
    <text evidence="1">The sequence shown here is derived from an EMBL/GenBank/DDBJ whole genome shotgun (WGS) entry which is preliminary data.</text>
</comment>
<dbReference type="EMBL" id="MAEI02000001">
    <property type="protein sequence ID" value="MEO1783249.1"/>
    <property type="molecule type" value="Genomic_DNA"/>
</dbReference>
<gene>
    <name evidence="1" type="ORF">BAU18_002868</name>
</gene>
<accession>A0ABV0F5A7</accession>
<reference evidence="2" key="1">
    <citation type="submission" date="2016-06" db="EMBL/GenBank/DDBJ databases">
        <title>Four novel species of enterococci isolated from chicken manure.</title>
        <authorList>
            <person name="Van Tyne D."/>
        </authorList>
    </citation>
    <scope>NUCLEOTIDE SEQUENCE [LARGE SCALE GENOMIC DNA]</scope>
    <source>
        <strain evidence="2">JM9A</strain>
    </source>
</reference>